<dbReference type="PANTHER" id="PTHR33516:SF2">
    <property type="entry name" value="LEXA REPRESSOR-RELATED"/>
    <property type="match status" value="1"/>
</dbReference>
<dbReference type="InterPro" id="IPR010982">
    <property type="entry name" value="Lambda_DNA-bd_dom_sf"/>
</dbReference>
<dbReference type="PANTHER" id="PTHR33516">
    <property type="entry name" value="LEXA REPRESSOR"/>
    <property type="match status" value="1"/>
</dbReference>
<feature type="domain" description="HTH cro/C1-type" evidence="1">
    <location>
        <begin position="22"/>
        <end position="76"/>
    </location>
</feature>
<reference evidence="2 3" key="1">
    <citation type="submission" date="2013-07" db="EMBL/GenBank/DDBJ databases">
        <authorList>
            <person name="Weinstock G."/>
            <person name="Sodergren E."/>
            <person name="Wylie T."/>
            <person name="Fulton L."/>
            <person name="Fulton R."/>
            <person name="Fronick C."/>
            <person name="O'Laughlin M."/>
            <person name="Godfrey J."/>
            <person name="Miner T."/>
            <person name="Herter B."/>
            <person name="Appelbaum E."/>
            <person name="Cordes M."/>
            <person name="Lek S."/>
            <person name="Wollam A."/>
            <person name="Pepin K.H."/>
            <person name="Palsikar V.B."/>
            <person name="Mitreva M."/>
            <person name="Wilson R.K."/>
        </authorList>
    </citation>
    <scope>NUCLEOTIDE SEQUENCE [LARGE SCALE GENOMIC DNA]</scope>
    <source>
        <strain evidence="2 3">ATCC 27760</strain>
    </source>
</reference>
<dbReference type="AlphaFoldDB" id="U2K965"/>
<gene>
    <name evidence="2" type="ORF">RUMCAL_03095</name>
</gene>
<dbReference type="PATRIC" id="fig|411473.3.peg.2598"/>
<sequence>MQLFRKTEQRRYTPMETFHNRLQQAMQQKHMTQSDLCAKTGISRSTMSQYCSGSFRPKESKLRLLAKALGVKEAWLLGYDSPEEPPVSWEDYPNLRPIQLKRFPLLGEIACGEPIFAQEDRETFLIADAEIAADFCLLARGDSMIGARIYDGDAVFIRSQPMVENGEIAAVIIDDEATLKRVYYDREHARLQLVPENPAYSPLVYVGEELDNIRILGKAVGFMSIF</sequence>
<dbReference type="Gene3D" id="2.10.109.10">
    <property type="entry name" value="Umud Fragment, subunit A"/>
    <property type="match status" value="1"/>
</dbReference>
<evidence type="ECO:0000313" key="3">
    <source>
        <dbReference type="Proteomes" id="UP000016662"/>
    </source>
</evidence>
<dbReference type="InterPro" id="IPR001387">
    <property type="entry name" value="Cro/C1-type_HTH"/>
</dbReference>
<dbReference type="SMART" id="SM00530">
    <property type="entry name" value="HTH_XRE"/>
    <property type="match status" value="1"/>
</dbReference>
<accession>U2K965</accession>
<comment type="caution">
    <text evidence="2">The sequence shown here is derived from an EMBL/GenBank/DDBJ whole genome shotgun (WGS) entry which is preliminary data.</text>
</comment>
<dbReference type="Gene3D" id="1.10.260.40">
    <property type="entry name" value="lambda repressor-like DNA-binding domains"/>
    <property type="match status" value="1"/>
</dbReference>
<dbReference type="HOGENOM" id="CLU_066192_1_1_9"/>
<dbReference type="eggNOG" id="COG1974">
    <property type="taxonomic scope" value="Bacteria"/>
</dbReference>
<evidence type="ECO:0000259" key="1">
    <source>
        <dbReference type="PROSITE" id="PS50943"/>
    </source>
</evidence>
<dbReference type="GO" id="GO:0003677">
    <property type="term" value="F:DNA binding"/>
    <property type="evidence" value="ECO:0007669"/>
    <property type="project" value="InterPro"/>
</dbReference>
<dbReference type="InterPro" id="IPR036286">
    <property type="entry name" value="LexA/Signal_pep-like_sf"/>
</dbReference>
<dbReference type="STRING" id="411473.RUMCAL_03095"/>
<dbReference type="CDD" id="cd06529">
    <property type="entry name" value="S24_LexA-like"/>
    <property type="match status" value="1"/>
</dbReference>
<organism evidence="2 3">
    <name type="scientific">Ruminococcus callidus ATCC 27760</name>
    <dbReference type="NCBI Taxonomy" id="411473"/>
    <lineage>
        <taxon>Bacteria</taxon>
        <taxon>Bacillati</taxon>
        <taxon>Bacillota</taxon>
        <taxon>Clostridia</taxon>
        <taxon>Eubacteriales</taxon>
        <taxon>Oscillospiraceae</taxon>
        <taxon>Ruminococcus</taxon>
    </lineage>
</organism>
<dbReference type="PROSITE" id="PS50943">
    <property type="entry name" value="HTH_CROC1"/>
    <property type="match status" value="1"/>
</dbReference>
<proteinExistence type="predicted"/>
<dbReference type="InterPro" id="IPR050077">
    <property type="entry name" value="LexA_repressor"/>
</dbReference>
<dbReference type="Pfam" id="PF00717">
    <property type="entry name" value="Peptidase_S24"/>
    <property type="match status" value="1"/>
</dbReference>
<dbReference type="CDD" id="cd00093">
    <property type="entry name" value="HTH_XRE"/>
    <property type="match status" value="1"/>
</dbReference>
<dbReference type="SUPFAM" id="SSF51306">
    <property type="entry name" value="LexA/Signal peptidase"/>
    <property type="match status" value="1"/>
</dbReference>
<dbReference type="EMBL" id="AWVF01000403">
    <property type="protein sequence ID" value="ERJ88640.1"/>
    <property type="molecule type" value="Genomic_DNA"/>
</dbReference>
<evidence type="ECO:0000313" key="2">
    <source>
        <dbReference type="EMBL" id="ERJ88640.1"/>
    </source>
</evidence>
<dbReference type="Pfam" id="PF01381">
    <property type="entry name" value="HTH_3"/>
    <property type="match status" value="1"/>
</dbReference>
<keyword evidence="3" id="KW-1185">Reference proteome</keyword>
<dbReference type="SUPFAM" id="SSF47413">
    <property type="entry name" value="lambda repressor-like DNA-binding domains"/>
    <property type="match status" value="1"/>
</dbReference>
<dbReference type="Proteomes" id="UP000016662">
    <property type="component" value="Unassembled WGS sequence"/>
</dbReference>
<name>U2K965_9FIRM</name>
<dbReference type="InterPro" id="IPR039418">
    <property type="entry name" value="LexA-like"/>
</dbReference>
<protein>
    <submittedName>
        <fullName evidence="2">Putative repressor LexA</fullName>
    </submittedName>
</protein>
<dbReference type="InterPro" id="IPR015927">
    <property type="entry name" value="Peptidase_S24_S26A/B/C"/>
</dbReference>